<evidence type="ECO:0000256" key="1">
    <source>
        <dbReference type="RuleBase" id="RU363098"/>
    </source>
</evidence>
<proteinExistence type="inferred from homology"/>
<name>A0A165TXG9_9AGAM</name>
<dbReference type="Pfam" id="PF05183">
    <property type="entry name" value="RdRP"/>
    <property type="match status" value="1"/>
</dbReference>
<comment type="similarity">
    <text evidence="1">Belongs to the RdRP family.</text>
</comment>
<dbReference type="InterPro" id="IPR007855">
    <property type="entry name" value="RDRP"/>
</dbReference>
<keyword evidence="1" id="KW-0694">RNA-binding</keyword>
<organism evidence="3 4">
    <name type="scientific">Neolentinus lepideus HHB14362 ss-1</name>
    <dbReference type="NCBI Taxonomy" id="1314782"/>
    <lineage>
        <taxon>Eukaryota</taxon>
        <taxon>Fungi</taxon>
        <taxon>Dikarya</taxon>
        <taxon>Basidiomycota</taxon>
        <taxon>Agaricomycotina</taxon>
        <taxon>Agaricomycetes</taxon>
        <taxon>Gloeophyllales</taxon>
        <taxon>Gloeophyllaceae</taxon>
        <taxon>Neolentinus</taxon>
    </lineage>
</organism>
<dbReference type="EC" id="2.7.7.48" evidence="1"/>
<dbReference type="OrthoDB" id="6513042at2759"/>
<dbReference type="AlphaFoldDB" id="A0A165TXG9"/>
<dbReference type="InterPro" id="IPR057596">
    <property type="entry name" value="RDRP_core"/>
</dbReference>
<dbReference type="EMBL" id="KV425562">
    <property type="protein sequence ID" value="KZT27322.1"/>
    <property type="molecule type" value="Genomic_DNA"/>
</dbReference>
<keyword evidence="1" id="KW-0548">Nucleotidyltransferase</keyword>
<dbReference type="Proteomes" id="UP000076761">
    <property type="component" value="Unassembled WGS sequence"/>
</dbReference>
<feature type="domain" description="RDRP core" evidence="2">
    <location>
        <begin position="407"/>
        <end position="1011"/>
    </location>
</feature>
<sequence>MEIELKGVDHLANKYEVKRAIAQVLHDDPFRRRDDPRPWNFDVVLHLGLTEARNDGTGKLSLPDRHLGRKFLQWIQEGNKISVQGRPIRFYCNKERPRRGELQMLKKAPYMDPGMDEQRDRILQELDCTLRINKVNFGIYYYDRSRPGAPKAYSKEWEGEYKTRSYAIMRVEYDHKVMRVMLGDPMTEETCYRVVIKFSSIRKIGWGYDAGDPFVCFDLMIPPILEREPFNRTRTGDNYRDGREFRYRIGYIDPAHQRVAPYAHQVRVVFCQDRDLETFRRLCCVAGLRPPIPASVEASRRDFYNDKTLTRIYTWLRTMEWTVAFQIEALLHNGLVNAYELLNDLYQPINKLYKEKGAEAAHHLRQYTEALQTRLTGEPAVKCFERVSVTPPYNPPAGQFMCHHVSFTPTRMILEGPYVIQSNRAIRRYEGYEEYFIRVDFRDEDRLQYRWDREVIAEFFLKQRVGEVLKNGFELASRKFEFLAYSQSALREHSVWFMRPFHHPREGYVTAEVMRRDLGDFSGVIRCPSKYAARMAQAFTATDPAVKICRDEWTEIPDLGEAPYEFTDGVGTISRELADQIWEKLCADRKIFNHVGPKPSSYQIRFLGYKGMVAIDDQLQGKKMCLRPSMNKFQVHEEESAEIEIARAFDRPSAAYLTKSLIMILEDRGVRMESFLKLQNLAVVDVMLSGDSIERFRKLLEGHRLGGAFRLSHILQGLYDLGFEFNEITADRKKLENPLLKRLIHYSRNHILREIKHGARIPIPDSWCLPGIADEGPAYVAAGRQNIYCLKEGQIYACIQDKNDEQPTWIKGNVIIWRSPVVHPGDAVQNVWAIGKPPEDQLCLFRNLVNVVVMPSQGSRSMASGLGGGDMDGDQFCVCKDPNLLTSIHVDPAKYTPVPPRTIERDSLIEDVCDFVVEYIHSDVLGLLSDRHLIIADQSKEGTLDERCIELAELCSRAVDYPKNGVPVNIDRSPRFLIPYKPDWHAAEVTAPRKTDYYESDRAVGHLYRAITLHDPSEMSRAPVAQADDPITSALDPLIRYHLKSYRAPESGPGLVDIAYRRHRDELRYICITHTLSNDPEVRLTEEEVLVTTILAKCSQKRWRKDRINRMNVHSTTLVKEIQQEWLKPEERDSPDGFRKGLHLAWLAWKYTIENSGRADNDAMNSFALIALGMIFDALDKLDPDWRLRRYEHFYLLRTVL</sequence>
<dbReference type="GO" id="GO:0030422">
    <property type="term" value="P:siRNA processing"/>
    <property type="evidence" value="ECO:0007669"/>
    <property type="project" value="TreeGrafter"/>
</dbReference>
<dbReference type="GO" id="GO:0003723">
    <property type="term" value="F:RNA binding"/>
    <property type="evidence" value="ECO:0007669"/>
    <property type="project" value="UniProtKB-KW"/>
</dbReference>
<protein>
    <recommendedName>
        <fullName evidence="1">RNA-dependent RNA polymerase</fullName>
        <ecNumber evidence="1">2.7.7.48</ecNumber>
    </recommendedName>
</protein>
<dbReference type="InParanoid" id="A0A165TXG9"/>
<evidence type="ECO:0000313" key="4">
    <source>
        <dbReference type="Proteomes" id="UP000076761"/>
    </source>
</evidence>
<reference evidence="3 4" key="1">
    <citation type="journal article" date="2016" name="Mol. Biol. Evol.">
        <title>Comparative Genomics of Early-Diverging Mushroom-Forming Fungi Provides Insights into the Origins of Lignocellulose Decay Capabilities.</title>
        <authorList>
            <person name="Nagy L.G."/>
            <person name="Riley R."/>
            <person name="Tritt A."/>
            <person name="Adam C."/>
            <person name="Daum C."/>
            <person name="Floudas D."/>
            <person name="Sun H."/>
            <person name="Yadav J.S."/>
            <person name="Pangilinan J."/>
            <person name="Larsson K.H."/>
            <person name="Matsuura K."/>
            <person name="Barry K."/>
            <person name="Labutti K."/>
            <person name="Kuo R."/>
            <person name="Ohm R.A."/>
            <person name="Bhattacharya S.S."/>
            <person name="Shirouzu T."/>
            <person name="Yoshinaga Y."/>
            <person name="Martin F.M."/>
            <person name="Grigoriev I.V."/>
            <person name="Hibbett D.S."/>
        </authorList>
    </citation>
    <scope>NUCLEOTIDE SEQUENCE [LARGE SCALE GENOMIC DNA]</scope>
    <source>
        <strain evidence="3 4">HHB14362 ss-1</strain>
    </source>
</reference>
<dbReference type="STRING" id="1314782.A0A165TXG9"/>
<keyword evidence="1" id="KW-0808">Transferase</keyword>
<dbReference type="GO" id="GO:0031380">
    <property type="term" value="C:nuclear RNA-directed RNA polymerase complex"/>
    <property type="evidence" value="ECO:0007669"/>
    <property type="project" value="TreeGrafter"/>
</dbReference>
<dbReference type="GO" id="GO:0003968">
    <property type="term" value="F:RNA-directed RNA polymerase activity"/>
    <property type="evidence" value="ECO:0007669"/>
    <property type="project" value="UniProtKB-KW"/>
</dbReference>
<gene>
    <name evidence="3" type="ORF">NEOLEDRAFT_1060973</name>
</gene>
<keyword evidence="1" id="KW-0696">RNA-directed RNA polymerase</keyword>
<accession>A0A165TXG9</accession>
<evidence type="ECO:0000313" key="3">
    <source>
        <dbReference type="EMBL" id="KZT27322.1"/>
    </source>
</evidence>
<keyword evidence="4" id="KW-1185">Reference proteome</keyword>
<comment type="catalytic activity">
    <reaction evidence="1">
        <text>RNA(n) + a ribonucleoside 5'-triphosphate = RNA(n+1) + diphosphate</text>
        <dbReference type="Rhea" id="RHEA:21248"/>
        <dbReference type="Rhea" id="RHEA-COMP:14527"/>
        <dbReference type="Rhea" id="RHEA-COMP:17342"/>
        <dbReference type="ChEBI" id="CHEBI:33019"/>
        <dbReference type="ChEBI" id="CHEBI:61557"/>
        <dbReference type="ChEBI" id="CHEBI:140395"/>
        <dbReference type="EC" id="2.7.7.48"/>
    </reaction>
</comment>
<dbReference type="PANTHER" id="PTHR23079:SF55">
    <property type="entry name" value="RNA-DIRECTED RNA POLYMERASE"/>
    <property type="match status" value="1"/>
</dbReference>
<evidence type="ECO:0000259" key="2">
    <source>
        <dbReference type="Pfam" id="PF05183"/>
    </source>
</evidence>
<dbReference type="PANTHER" id="PTHR23079">
    <property type="entry name" value="RNA-DEPENDENT RNA POLYMERASE"/>
    <property type="match status" value="1"/>
</dbReference>